<evidence type="ECO:0000313" key="2">
    <source>
        <dbReference type="Proteomes" id="UP001057452"/>
    </source>
</evidence>
<proteinExistence type="predicted"/>
<gene>
    <name evidence="1" type="ORF">KUCAC02_017536</name>
</gene>
<keyword evidence="2" id="KW-1185">Reference proteome</keyword>
<organism evidence="1 2">
    <name type="scientific">Chaenocephalus aceratus</name>
    <name type="common">Blackfin icefish</name>
    <name type="synonym">Chaenichthys aceratus</name>
    <dbReference type="NCBI Taxonomy" id="36190"/>
    <lineage>
        <taxon>Eukaryota</taxon>
        <taxon>Metazoa</taxon>
        <taxon>Chordata</taxon>
        <taxon>Craniata</taxon>
        <taxon>Vertebrata</taxon>
        <taxon>Euteleostomi</taxon>
        <taxon>Actinopterygii</taxon>
        <taxon>Neopterygii</taxon>
        <taxon>Teleostei</taxon>
        <taxon>Neoteleostei</taxon>
        <taxon>Acanthomorphata</taxon>
        <taxon>Eupercaria</taxon>
        <taxon>Perciformes</taxon>
        <taxon>Notothenioidei</taxon>
        <taxon>Channichthyidae</taxon>
        <taxon>Chaenocephalus</taxon>
    </lineage>
</organism>
<comment type="caution">
    <text evidence="1">The sequence shown here is derived from an EMBL/GenBank/DDBJ whole genome shotgun (WGS) entry which is preliminary data.</text>
</comment>
<feature type="non-terminal residue" evidence="1">
    <location>
        <position position="1"/>
    </location>
</feature>
<sequence>QHFHAPVIPVLTSLSSLNMETRCLKNNLDGRRQLSAAKPLTREGAPPVDMESLKNVERFPGDTNEKPSEMWGGIELKGQLLREIPP</sequence>
<evidence type="ECO:0000313" key="1">
    <source>
        <dbReference type="EMBL" id="KAI4806725.1"/>
    </source>
</evidence>
<protein>
    <submittedName>
        <fullName evidence="1">Uncharacterized protein</fullName>
    </submittedName>
</protein>
<accession>A0ACB9W275</accession>
<reference evidence="1" key="1">
    <citation type="submission" date="2022-05" db="EMBL/GenBank/DDBJ databases">
        <title>Chromosome-level genome of Chaenocephalus aceratus.</title>
        <authorList>
            <person name="Park H."/>
        </authorList>
    </citation>
    <scope>NUCLEOTIDE SEQUENCE</scope>
    <source>
        <strain evidence="1">KU_202001</strain>
    </source>
</reference>
<dbReference type="Proteomes" id="UP001057452">
    <property type="component" value="Chromosome 20"/>
</dbReference>
<name>A0ACB9W275_CHAAC</name>
<dbReference type="EMBL" id="CM043804">
    <property type="protein sequence ID" value="KAI4806725.1"/>
    <property type="molecule type" value="Genomic_DNA"/>
</dbReference>